<reference evidence="2" key="1">
    <citation type="journal article" date="2022" name="Nat. Commun.">
        <title>Chromosome evolution and the genetic basis of agronomically important traits in greater yam.</title>
        <authorList>
            <person name="Bredeson J.V."/>
            <person name="Lyons J.B."/>
            <person name="Oniyinde I.O."/>
            <person name="Okereke N.R."/>
            <person name="Kolade O."/>
            <person name="Nnabue I."/>
            <person name="Nwadili C.O."/>
            <person name="Hribova E."/>
            <person name="Parker M."/>
            <person name="Nwogha J."/>
            <person name="Shu S."/>
            <person name="Carlson J."/>
            <person name="Kariba R."/>
            <person name="Muthemba S."/>
            <person name="Knop K."/>
            <person name="Barton G.J."/>
            <person name="Sherwood A.V."/>
            <person name="Lopez-Montes A."/>
            <person name="Asiedu R."/>
            <person name="Jamnadass R."/>
            <person name="Muchugi A."/>
            <person name="Goodstein D."/>
            <person name="Egesi C.N."/>
            <person name="Featherston J."/>
            <person name="Asfaw A."/>
            <person name="Simpson G.G."/>
            <person name="Dolezel J."/>
            <person name="Hendre P.S."/>
            <person name="Van Deynze A."/>
            <person name="Kumar P.L."/>
            <person name="Obidiegwu J.E."/>
            <person name="Bhattacharjee R."/>
            <person name="Rokhsar D.S."/>
        </authorList>
    </citation>
    <scope>NUCLEOTIDE SEQUENCE [LARGE SCALE GENOMIC DNA]</scope>
    <source>
        <strain evidence="2">cv. TDa95/00328</strain>
    </source>
</reference>
<keyword evidence="2" id="KW-1185">Reference proteome</keyword>
<gene>
    <name evidence="1" type="ORF">IHE45_03G092400</name>
</gene>
<name>A0ACB7WMK6_DIOAL</name>
<protein>
    <submittedName>
        <fullName evidence="1">Ankyrin repeat-containing domain-containing protein</fullName>
    </submittedName>
</protein>
<comment type="caution">
    <text evidence="1">The sequence shown here is derived from an EMBL/GenBank/DDBJ whole genome shotgun (WGS) entry which is preliminary data.</text>
</comment>
<accession>A0ACB7WMK6</accession>
<evidence type="ECO:0000313" key="2">
    <source>
        <dbReference type="Proteomes" id="UP000827976"/>
    </source>
</evidence>
<dbReference type="EMBL" id="CM037013">
    <property type="protein sequence ID" value="KAH7689360.1"/>
    <property type="molecule type" value="Genomic_DNA"/>
</dbReference>
<organism evidence="1 2">
    <name type="scientific">Dioscorea alata</name>
    <name type="common">Purple yam</name>
    <dbReference type="NCBI Taxonomy" id="55571"/>
    <lineage>
        <taxon>Eukaryota</taxon>
        <taxon>Viridiplantae</taxon>
        <taxon>Streptophyta</taxon>
        <taxon>Embryophyta</taxon>
        <taxon>Tracheophyta</taxon>
        <taxon>Spermatophyta</taxon>
        <taxon>Magnoliopsida</taxon>
        <taxon>Liliopsida</taxon>
        <taxon>Dioscoreales</taxon>
        <taxon>Dioscoreaceae</taxon>
        <taxon>Dioscorea</taxon>
    </lineage>
</organism>
<evidence type="ECO:0000313" key="1">
    <source>
        <dbReference type="EMBL" id="KAH7689360.1"/>
    </source>
</evidence>
<sequence length="1068" mass="117105">MEREVGAQVAPPMFIHQPLAGRFHESPVPKKRDLPWQNPSYLHNQLPPSSLNPNSNWNPRMWDWDSVSFSAKPSETLSLGTANPPAKVAPEPEKKKGGEGSKGVNEVGENLTLKLGGGAYAVEAAPVVRPSKRVRSGSPGSGGNYPMCQVDDCKADLSGAKDYHRRHKVCEPHSKTSKALVAKQMQRFCQQCSRFHPLSEFDEGKRSCRRRLAGHNRRRRKTQPEDASSRILLPGSQENGTKPGVDLVNLLTILTRLQGTNAAKLASISPLPDKKQLVQILSKLNALPHPNSAAKLPVPERFDLNVAQGSQQVPSEPPPRIEGNPSASSTMDLLAVLSAALAGSAPHALASLSQGSTDNKAKIRCADSSSDVISQNNLLQMFPPAGQGMSSSAAKSTLEVCKPPAQEARSNLTFQLFNSVEGDSPPKFASSRKYLSSESSNPMEERSPSSSPPVAQKLFPLHPAAEGMKNKRMVGSRDDSMALEASTSYGCTAPLELFKDPERRVGNGAVHSHLYHPSCTSSSGSDHSPSSSNSDAQDRTDRIIFKLFDKDPGALPGTLRGEILNWLSSSPSEMESYIRPGCVVLSVYVSMPSVAWDELEDGLHHRVNSLVQCLGNEFWRKGRFLVRTSRQLVSHKDGKIHLSKSWKAWSAPELISVSPVAIVGGQETSLVLRGRNLTVPGTKIHCTYMGGYTSKEVLGSAYPGTIYDDSSSESFSFPGGSPNTFGRCFIEVENGFKGNSFPIIIADATICQELRGLESEIEDQTGMTDLIQEDTVQDYGRPRSRDDVLHFLNELGWLFQRTNRPSISLFENFSSTRFKFLLTFSVDRDLCALMRKILDILVERSLKSQSLVQESLDMLSEVQLLSRAVKRKCRRMVDLLLHYSVTGGIDASKLYPFLPNMSGPGGLTPLHLAACTQDSDEIVDALTNDPQQIGLNCWNSIQDDNGQTPFSYASMRSYHSYNTLVTRKLEDWKNGQVSITVQTEDTTGETKQCNARPLYARSCAECASIDVGRIRPTVRSRGLLQRPYVHSMLAIAAVCVCVCLFFRGSPDLGCVAPFKWENLDYGPR</sequence>
<dbReference type="Proteomes" id="UP000827976">
    <property type="component" value="Chromosome 3"/>
</dbReference>
<proteinExistence type="predicted"/>